<organism evidence="1 2">
    <name type="scientific">Morus notabilis</name>
    <dbReference type="NCBI Taxonomy" id="981085"/>
    <lineage>
        <taxon>Eukaryota</taxon>
        <taxon>Viridiplantae</taxon>
        <taxon>Streptophyta</taxon>
        <taxon>Embryophyta</taxon>
        <taxon>Tracheophyta</taxon>
        <taxon>Spermatophyta</taxon>
        <taxon>Magnoliopsida</taxon>
        <taxon>eudicotyledons</taxon>
        <taxon>Gunneridae</taxon>
        <taxon>Pentapetalae</taxon>
        <taxon>rosids</taxon>
        <taxon>fabids</taxon>
        <taxon>Rosales</taxon>
        <taxon>Moraceae</taxon>
        <taxon>Moreae</taxon>
        <taxon>Morus</taxon>
    </lineage>
</organism>
<dbReference type="Proteomes" id="UP000030645">
    <property type="component" value="Unassembled WGS sequence"/>
</dbReference>
<dbReference type="AlphaFoldDB" id="W9QMV2"/>
<sequence length="161" mass="17768">MVFVEIQVFIVTRFVSCVPTHTSSWILGIDVEDIGFLNIKIRARTICGQRTQVIIRVSFQSFLFERLLSEHQLRNTGGPPSTPENFSFCFGNEVDTADCLHSHRWDLEPDPAEEIAMISGNVADDHTSSPTPSRATAVSRSPFSLSVPGLSFSVLSLALSL</sequence>
<gene>
    <name evidence="1" type="ORF">L484_018440</name>
</gene>
<dbReference type="EMBL" id="KE343428">
    <property type="protein sequence ID" value="EXB29023.1"/>
    <property type="molecule type" value="Genomic_DNA"/>
</dbReference>
<keyword evidence="2" id="KW-1185">Reference proteome</keyword>
<proteinExistence type="predicted"/>
<reference evidence="2" key="1">
    <citation type="submission" date="2013-01" db="EMBL/GenBank/DDBJ databases">
        <title>Draft Genome Sequence of a Mulberry Tree, Morus notabilis C.K. Schneid.</title>
        <authorList>
            <person name="He N."/>
            <person name="Zhao S."/>
        </authorList>
    </citation>
    <scope>NUCLEOTIDE SEQUENCE</scope>
</reference>
<evidence type="ECO:0000313" key="2">
    <source>
        <dbReference type="Proteomes" id="UP000030645"/>
    </source>
</evidence>
<name>W9QMV2_9ROSA</name>
<accession>W9QMV2</accession>
<evidence type="ECO:0000313" key="1">
    <source>
        <dbReference type="EMBL" id="EXB29023.1"/>
    </source>
</evidence>
<protein>
    <submittedName>
        <fullName evidence="1">Uncharacterized protein</fullName>
    </submittedName>
</protein>